<reference evidence="1" key="2">
    <citation type="submission" date="2013-05" db="EMBL/GenBank/DDBJ databases">
        <authorList>
            <person name="Carter J.-M."/>
            <person name="Baker S.C."/>
            <person name="Pink R."/>
            <person name="Carter D.R.F."/>
            <person name="Collins A."/>
            <person name="Tomlin J."/>
            <person name="Gibbs M."/>
            <person name="Breuker C.J."/>
        </authorList>
    </citation>
    <scope>NUCLEOTIDE SEQUENCE</scope>
    <source>
        <tissue evidence="1">Ovary</tissue>
    </source>
</reference>
<evidence type="ECO:0000313" key="1">
    <source>
        <dbReference type="EMBL" id="JAA92088.1"/>
    </source>
</evidence>
<feature type="non-terminal residue" evidence="1">
    <location>
        <position position="76"/>
    </location>
</feature>
<protein>
    <submittedName>
        <fullName evidence="1">Uncharacterized protein</fullName>
    </submittedName>
</protein>
<sequence>MSENSIRLINYRHGHIIWNTPPIITLYHACYLKLKLSILDAKVRLYHLIIYLSTVTNVAVGWRQQRIVPAFNLFLK</sequence>
<dbReference type="AlphaFoldDB" id="S4PP28"/>
<dbReference type="EMBL" id="GAIX01000472">
    <property type="protein sequence ID" value="JAA92088.1"/>
    <property type="molecule type" value="Transcribed_RNA"/>
</dbReference>
<name>S4PP28_9NEOP</name>
<proteinExistence type="predicted"/>
<organism evidence="1">
    <name type="scientific">Pararge aegeria</name>
    <name type="common">speckled wood butterfly</name>
    <dbReference type="NCBI Taxonomy" id="116150"/>
    <lineage>
        <taxon>Eukaryota</taxon>
        <taxon>Metazoa</taxon>
        <taxon>Ecdysozoa</taxon>
        <taxon>Arthropoda</taxon>
        <taxon>Hexapoda</taxon>
        <taxon>Insecta</taxon>
        <taxon>Pterygota</taxon>
        <taxon>Neoptera</taxon>
        <taxon>Endopterygota</taxon>
        <taxon>Lepidoptera</taxon>
        <taxon>Glossata</taxon>
        <taxon>Ditrysia</taxon>
        <taxon>Papilionoidea</taxon>
        <taxon>Nymphalidae</taxon>
        <taxon>Satyrinae</taxon>
        <taxon>Satyrini</taxon>
        <taxon>Parargina</taxon>
        <taxon>Pararge</taxon>
    </lineage>
</organism>
<reference evidence="1" key="1">
    <citation type="journal article" date="2013" name="BMC Genomics">
        <title>Unscrambling butterfly oogenesis.</title>
        <authorList>
            <person name="Carter J.M."/>
            <person name="Baker S.C."/>
            <person name="Pink R."/>
            <person name="Carter D.R."/>
            <person name="Collins A."/>
            <person name="Tomlin J."/>
            <person name="Gibbs M."/>
            <person name="Breuker C.J."/>
        </authorList>
    </citation>
    <scope>NUCLEOTIDE SEQUENCE</scope>
    <source>
        <tissue evidence="1">Ovary</tissue>
    </source>
</reference>
<accession>S4PP28</accession>